<dbReference type="InterPro" id="IPR027785">
    <property type="entry name" value="UvrD-like_helicase_C"/>
</dbReference>
<feature type="domain" description="UvrD-like helicase C-terminal" evidence="2">
    <location>
        <begin position="828"/>
        <end position="877"/>
    </location>
</feature>
<dbReference type="PANTHER" id="PTHR11070">
    <property type="entry name" value="UVRD / RECB / PCRA DNA HELICASE FAMILY MEMBER"/>
    <property type="match status" value="1"/>
</dbReference>
<keyword evidence="3" id="KW-0067">ATP-binding</keyword>
<dbReference type="Proteomes" id="UP000243661">
    <property type="component" value="Unassembled WGS sequence"/>
</dbReference>
<evidence type="ECO:0000313" key="3">
    <source>
        <dbReference type="EMBL" id="SCC71191.1"/>
    </source>
</evidence>
<keyword evidence="3" id="KW-0347">Helicase</keyword>
<keyword evidence="3" id="KW-0547">Nucleotide-binding</keyword>
<gene>
    <name evidence="3" type="ORF">GA0116959_10340</name>
</gene>
<name>A0A1C4GTU2_9GAMM</name>
<dbReference type="Pfam" id="PF13538">
    <property type="entry name" value="UvrD_C_2"/>
    <property type="match status" value="1"/>
</dbReference>
<dbReference type="GO" id="GO:0000725">
    <property type="term" value="P:recombinational repair"/>
    <property type="evidence" value="ECO:0007669"/>
    <property type="project" value="TreeGrafter"/>
</dbReference>
<evidence type="ECO:0000259" key="2">
    <source>
        <dbReference type="Pfam" id="PF13538"/>
    </source>
</evidence>
<dbReference type="EMBL" id="FMBK01000003">
    <property type="protein sequence ID" value="SCC71191.1"/>
    <property type="molecule type" value="Genomic_DNA"/>
</dbReference>
<reference evidence="3 4" key="1">
    <citation type="submission" date="2016-08" db="EMBL/GenBank/DDBJ databases">
        <authorList>
            <person name="Seilhamer J.J."/>
        </authorList>
    </citation>
    <scope>NUCLEOTIDE SEQUENCE [LARGE SCALE GENOMIC DNA]</scope>
    <source>
        <strain evidence="3 4">ANC 4874</strain>
    </source>
</reference>
<proteinExistence type="predicted"/>
<dbReference type="SUPFAM" id="SSF52540">
    <property type="entry name" value="P-loop containing nucleoside triphosphate hydrolases"/>
    <property type="match status" value="1"/>
</dbReference>
<dbReference type="GO" id="GO:0003677">
    <property type="term" value="F:DNA binding"/>
    <property type="evidence" value="ECO:0007669"/>
    <property type="project" value="InterPro"/>
</dbReference>
<dbReference type="OrthoDB" id="6187564at2"/>
<evidence type="ECO:0000256" key="1">
    <source>
        <dbReference type="ARBA" id="ARBA00034923"/>
    </source>
</evidence>
<dbReference type="InterPro" id="IPR000212">
    <property type="entry name" value="DNA_helicase_UvrD/REP"/>
</dbReference>
<dbReference type="GO" id="GO:0005524">
    <property type="term" value="F:ATP binding"/>
    <property type="evidence" value="ECO:0007669"/>
    <property type="project" value="InterPro"/>
</dbReference>
<dbReference type="PANTHER" id="PTHR11070:SF2">
    <property type="entry name" value="ATP-DEPENDENT DNA HELICASE SRS2"/>
    <property type="match status" value="1"/>
</dbReference>
<dbReference type="GO" id="GO:0043138">
    <property type="term" value="F:3'-5' DNA helicase activity"/>
    <property type="evidence" value="ECO:0007669"/>
    <property type="project" value="TreeGrafter"/>
</dbReference>
<accession>A0A1C4GTU2</accession>
<protein>
    <recommendedName>
        <fullName evidence="1">DNA 3'-5' helicase II</fullName>
    </recommendedName>
</protein>
<dbReference type="InterPro" id="IPR027417">
    <property type="entry name" value="P-loop_NTPase"/>
</dbReference>
<sequence>MLDKGIQEIAQDTVDILADISNKAKDALKLSGYSQDVITANSFTDNAFLALETASDSIRRDSLILASEPVFMRVDLEDVDGNYCRSIYISQVAPPTGLSVWRTKLIDFVSYRAPMGRIASLSPGADFPIKEQEYYIGQKIKFTPRQVEQLWDGFAVEIFSEEEKINLESFRALLDNLEEQGIDVEAYLQAIAEEEQTTAGKIKNLTRNIRSGMSLRNQAALDEYQDEIFRLPVNSQRIILGPPGTGKTTTLIKRLGQKLDKSQGVLSEIEEGLLKKLGRDGQGFNDWLMFTPSELLKEYLFKAFNIEGIAIRDNLKTWLDYSKNIARKNFSILRSSTNGSGFSIETSENIKQQYVDDPQFLYSSFQSYIENALNLELNNGIKILQQASGLNDEKLIVKIRNIIESDTKVLSKYRQLFELENQIKKMIESEKLVSDKIIQEERNLLINKNEDILKDLARFLNNFKNVDAEEDDEEADYDDDEVEAGSVTHSQEAKALVEYQKFLKKLARYHYLKKTFKKDSKDAKTAEWLGEKLPSEERLLQLGRSITLQNGLRHNLNCWKRVYKKPVGLYKKFRKEEHYQHFYSKEKLEVQKISQAELDLILLVILRNLKDLLKEPYIVRNLNEIAFQELKGLREGLFKDQIMVDEATDFSALQLACMQAMTNPLLNSFFACGDFNQRLTTQGIKDLVLLEWISPDLKIARINTVYRQSPKLNEFTHAILDLMDEQDTQARSELPKFTDFEGLAPVIAEYHDDLDDIAYWITQRIGEIERLVNTNHTEEQILPSIVVLVKDEADVQPMAKKLTENLDDLNLKVIACLQGQSVGNATDVRVCSIEYIKGLEFEAVFFVGVDQLLQQYPDLYQKFLYVGATRAANYLGVTCTGELPSALEQLRPYFGENWDMESLDF</sequence>
<dbReference type="RefSeq" id="WP_092718160.1">
    <property type="nucleotide sequence ID" value="NZ_FMBK01000003.1"/>
</dbReference>
<keyword evidence="3" id="KW-0378">Hydrolase</keyword>
<dbReference type="AlphaFoldDB" id="A0A1C4GTU2"/>
<evidence type="ECO:0000313" key="4">
    <source>
        <dbReference type="Proteomes" id="UP000243661"/>
    </source>
</evidence>
<dbReference type="Gene3D" id="3.40.50.300">
    <property type="entry name" value="P-loop containing nucleotide triphosphate hydrolases"/>
    <property type="match status" value="2"/>
</dbReference>
<organism evidence="3 4">
    <name type="scientific">Acinetobacter albensis</name>
    <dbReference type="NCBI Taxonomy" id="1673609"/>
    <lineage>
        <taxon>Bacteria</taxon>
        <taxon>Pseudomonadati</taxon>
        <taxon>Pseudomonadota</taxon>
        <taxon>Gammaproteobacteria</taxon>
        <taxon>Moraxellales</taxon>
        <taxon>Moraxellaceae</taxon>
        <taxon>Acinetobacter</taxon>
    </lineage>
</organism>